<sequence length="111" mass="11260">MFAKTLFALTSISAIFVSVAAIPSGAPTCATGPIQCCERVYESQTTETSLLTDLLGLNLDGLLGGIATGCSPLSVVGIGGGNKCAHRPVCCTDNKFNGLVNVGCVPVNVNL</sequence>
<evidence type="ECO:0000313" key="8">
    <source>
        <dbReference type="Proteomes" id="UP000001861"/>
    </source>
</evidence>
<keyword evidence="8" id="KW-1185">Reference proteome</keyword>
<dbReference type="Proteomes" id="UP000001861">
    <property type="component" value="Unassembled WGS sequence"/>
</dbReference>
<dbReference type="eggNOG" id="ENOG502SEFN">
    <property type="taxonomic scope" value="Eukaryota"/>
</dbReference>
<dbReference type="InterPro" id="IPR001338">
    <property type="entry name" value="Class_I_Hydrophobin"/>
</dbReference>
<dbReference type="InParanoid" id="A8NHU1"/>
<dbReference type="GO" id="GO:0009277">
    <property type="term" value="C:fungal-type cell wall"/>
    <property type="evidence" value="ECO:0007669"/>
    <property type="project" value="InterPro"/>
</dbReference>
<evidence type="ECO:0000256" key="3">
    <source>
        <dbReference type="ARBA" id="ARBA00022512"/>
    </source>
</evidence>
<comment type="caution">
    <text evidence="7">The sequence shown here is derived from an EMBL/GenBank/DDBJ whole genome shotgun (WGS) entry which is preliminary data.</text>
</comment>
<dbReference type="OrthoDB" id="4225815at2759"/>
<comment type="similarity">
    <text evidence="2 6">Belongs to the fungal hydrophobin family.</text>
</comment>
<evidence type="ECO:0000256" key="4">
    <source>
        <dbReference type="ARBA" id="ARBA00022525"/>
    </source>
</evidence>
<evidence type="ECO:0000256" key="6">
    <source>
        <dbReference type="RuleBase" id="RU365009"/>
    </source>
</evidence>
<keyword evidence="4 6" id="KW-0964">Secreted</keyword>
<dbReference type="STRING" id="240176.A8NHU1"/>
<dbReference type="RefSeq" id="XP_001833828.1">
    <property type="nucleotide sequence ID" value="XM_001833776.2"/>
</dbReference>
<dbReference type="AlphaFoldDB" id="A8NHU1"/>
<dbReference type="GeneID" id="6010331"/>
<feature type="signal peptide" evidence="6">
    <location>
        <begin position="1"/>
        <end position="21"/>
    </location>
</feature>
<feature type="chain" id="PRO_5013988292" description="Hydrophobin" evidence="6">
    <location>
        <begin position="22"/>
        <end position="111"/>
    </location>
</feature>
<evidence type="ECO:0000256" key="5">
    <source>
        <dbReference type="ARBA" id="ARBA00023157"/>
    </source>
</evidence>
<proteinExistence type="inferred from homology"/>
<keyword evidence="6" id="KW-0732">Signal</keyword>
<dbReference type="OMA" id="CGAHPVC"/>
<keyword evidence="3 6" id="KW-0134">Cell wall</keyword>
<comment type="subcellular location">
    <subcellularLocation>
        <location evidence="1 6">Secreted</location>
        <location evidence="1 6">Cell wall</location>
    </subcellularLocation>
</comment>
<keyword evidence="5 6" id="KW-1015">Disulfide bond</keyword>
<name>A8NHU1_COPC7</name>
<dbReference type="KEGG" id="cci:CC1G_01505"/>
<dbReference type="SMART" id="SM00075">
    <property type="entry name" value="HYDRO"/>
    <property type="match status" value="1"/>
</dbReference>
<organism evidence="7 8">
    <name type="scientific">Coprinopsis cinerea (strain Okayama-7 / 130 / ATCC MYA-4618 / FGSC 9003)</name>
    <name type="common">Inky cap fungus</name>
    <name type="synonym">Hormographiella aspergillata</name>
    <dbReference type="NCBI Taxonomy" id="240176"/>
    <lineage>
        <taxon>Eukaryota</taxon>
        <taxon>Fungi</taxon>
        <taxon>Dikarya</taxon>
        <taxon>Basidiomycota</taxon>
        <taxon>Agaricomycotina</taxon>
        <taxon>Agaricomycetes</taxon>
        <taxon>Agaricomycetidae</taxon>
        <taxon>Agaricales</taxon>
        <taxon>Agaricineae</taxon>
        <taxon>Psathyrellaceae</taxon>
        <taxon>Coprinopsis</taxon>
    </lineage>
</organism>
<protein>
    <recommendedName>
        <fullName evidence="6">Hydrophobin</fullName>
    </recommendedName>
</protein>
<reference evidence="7 8" key="1">
    <citation type="journal article" date="2010" name="Proc. Natl. Acad. Sci. U.S.A.">
        <title>Insights into evolution of multicellular fungi from the assembled chromosomes of the mushroom Coprinopsis cinerea (Coprinus cinereus).</title>
        <authorList>
            <person name="Stajich J.E."/>
            <person name="Wilke S.K."/>
            <person name="Ahren D."/>
            <person name="Au C.H."/>
            <person name="Birren B.W."/>
            <person name="Borodovsky M."/>
            <person name="Burns C."/>
            <person name="Canback B."/>
            <person name="Casselton L.A."/>
            <person name="Cheng C.K."/>
            <person name="Deng J."/>
            <person name="Dietrich F.S."/>
            <person name="Fargo D.C."/>
            <person name="Farman M.L."/>
            <person name="Gathman A.C."/>
            <person name="Goldberg J."/>
            <person name="Guigo R."/>
            <person name="Hoegger P.J."/>
            <person name="Hooker J.B."/>
            <person name="Huggins A."/>
            <person name="James T.Y."/>
            <person name="Kamada T."/>
            <person name="Kilaru S."/>
            <person name="Kodira C."/>
            <person name="Kues U."/>
            <person name="Kupfer D."/>
            <person name="Kwan H.S."/>
            <person name="Lomsadze A."/>
            <person name="Li W."/>
            <person name="Lilly W.W."/>
            <person name="Ma L.J."/>
            <person name="Mackey A.J."/>
            <person name="Manning G."/>
            <person name="Martin F."/>
            <person name="Muraguchi H."/>
            <person name="Natvig D.O."/>
            <person name="Palmerini H."/>
            <person name="Ramesh M.A."/>
            <person name="Rehmeyer C.J."/>
            <person name="Roe B.A."/>
            <person name="Shenoy N."/>
            <person name="Stanke M."/>
            <person name="Ter-Hovhannisyan V."/>
            <person name="Tunlid A."/>
            <person name="Velagapudi R."/>
            <person name="Vision T.J."/>
            <person name="Zeng Q."/>
            <person name="Zolan M.E."/>
            <person name="Pukkila P.J."/>
        </authorList>
    </citation>
    <scope>NUCLEOTIDE SEQUENCE [LARGE SCALE GENOMIC DNA]</scope>
    <source>
        <strain evidence="8">Okayama-7 / 130 / ATCC MYA-4618 / FGSC 9003</strain>
    </source>
</reference>
<dbReference type="Pfam" id="PF01185">
    <property type="entry name" value="Hydrophobin"/>
    <property type="match status" value="1"/>
</dbReference>
<accession>A8NHU1</accession>
<dbReference type="CDD" id="cd23507">
    <property type="entry name" value="hydrophobin_I"/>
    <property type="match status" value="1"/>
</dbReference>
<evidence type="ECO:0000256" key="2">
    <source>
        <dbReference type="ARBA" id="ARBA00010446"/>
    </source>
</evidence>
<dbReference type="VEuPathDB" id="FungiDB:CC1G_01505"/>
<evidence type="ECO:0000313" key="7">
    <source>
        <dbReference type="EMBL" id="EAU87858.1"/>
    </source>
</evidence>
<evidence type="ECO:0000256" key="1">
    <source>
        <dbReference type="ARBA" id="ARBA00004191"/>
    </source>
</evidence>
<dbReference type="EMBL" id="AACS02000010">
    <property type="protein sequence ID" value="EAU87858.1"/>
    <property type="molecule type" value="Genomic_DNA"/>
</dbReference>
<dbReference type="GO" id="GO:0005199">
    <property type="term" value="F:structural constituent of cell wall"/>
    <property type="evidence" value="ECO:0007669"/>
    <property type="project" value="InterPro"/>
</dbReference>
<gene>
    <name evidence="7" type="ORF">CC1G_01505</name>
</gene>